<protein>
    <submittedName>
        <fullName evidence="2">Helix-turn-helix transcriptional regulator</fullName>
    </submittedName>
</protein>
<dbReference type="InterPro" id="IPR001387">
    <property type="entry name" value="Cro/C1-type_HTH"/>
</dbReference>
<reference evidence="2 3" key="1">
    <citation type="submission" date="2021-01" db="EMBL/GenBank/DDBJ databases">
        <title>Draft genomes of Rhodovulum sulfidophilum.</title>
        <authorList>
            <person name="Guzman M.S."/>
        </authorList>
    </citation>
    <scope>NUCLEOTIDE SEQUENCE [LARGE SCALE GENOMIC DNA]</scope>
    <source>
        <strain evidence="2 3">AB35</strain>
    </source>
</reference>
<dbReference type="Proteomes" id="UP000604473">
    <property type="component" value="Unassembled WGS sequence"/>
</dbReference>
<dbReference type="EMBL" id="JAESJJ010000093">
    <property type="protein sequence ID" value="MBL3611379.1"/>
    <property type="molecule type" value="Genomic_DNA"/>
</dbReference>
<dbReference type="SUPFAM" id="SSF47413">
    <property type="entry name" value="lambda repressor-like DNA-binding domains"/>
    <property type="match status" value="1"/>
</dbReference>
<proteinExistence type="predicted"/>
<name>A0ABS1S2I9_RHOSU</name>
<evidence type="ECO:0000313" key="3">
    <source>
        <dbReference type="Proteomes" id="UP000604473"/>
    </source>
</evidence>
<comment type="caution">
    <text evidence="2">The sequence shown here is derived from an EMBL/GenBank/DDBJ whole genome shotgun (WGS) entry which is preliminary data.</text>
</comment>
<dbReference type="RefSeq" id="WP_202250847.1">
    <property type="nucleotide sequence ID" value="NZ_JAESJG010000060.1"/>
</dbReference>
<feature type="domain" description="HTH cro/C1-type" evidence="1">
    <location>
        <begin position="36"/>
        <end position="81"/>
    </location>
</feature>
<sequence>MPNDTLLDMPFGSLSAIMAQDFRDALLWHMTRNGTTVAELSRETGVSRDVINKVRLRAGASTSVENAMLIAAFYGKSVNQFILCEDVDQVGRLKNLVELISPEVRPLLEAQIRGLLNARPGK</sequence>
<accession>A0ABS1S2I9</accession>
<keyword evidence="3" id="KW-1185">Reference proteome</keyword>
<dbReference type="InterPro" id="IPR010982">
    <property type="entry name" value="Lambda_DNA-bd_dom_sf"/>
</dbReference>
<evidence type="ECO:0000313" key="2">
    <source>
        <dbReference type="EMBL" id="MBL3611379.1"/>
    </source>
</evidence>
<organism evidence="2 3">
    <name type="scientific">Rhodovulum sulfidophilum</name>
    <name type="common">Rhodobacter sulfidophilus</name>
    <dbReference type="NCBI Taxonomy" id="35806"/>
    <lineage>
        <taxon>Bacteria</taxon>
        <taxon>Pseudomonadati</taxon>
        <taxon>Pseudomonadota</taxon>
        <taxon>Alphaproteobacteria</taxon>
        <taxon>Rhodobacterales</taxon>
        <taxon>Paracoccaceae</taxon>
        <taxon>Rhodovulum</taxon>
    </lineage>
</organism>
<evidence type="ECO:0000259" key="1">
    <source>
        <dbReference type="PROSITE" id="PS50943"/>
    </source>
</evidence>
<dbReference type="PROSITE" id="PS50943">
    <property type="entry name" value="HTH_CROC1"/>
    <property type="match status" value="1"/>
</dbReference>
<gene>
    <name evidence="2" type="ORF">JMM60_21970</name>
</gene>